<dbReference type="SUPFAM" id="SSF81606">
    <property type="entry name" value="PP2C-like"/>
    <property type="match status" value="1"/>
</dbReference>
<feature type="domain" description="PPM-type phosphatase" evidence="2">
    <location>
        <begin position="1"/>
        <end position="186"/>
    </location>
</feature>
<evidence type="ECO:0000259" key="2">
    <source>
        <dbReference type="Pfam" id="PF13672"/>
    </source>
</evidence>
<name>A0ABP8VWL3_9PSEU</name>
<evidence type="ECO:0000313" key="3">
    <source>
        <dbReference type="EMBL" id="GAA4673688.1"/>
    </source>
</evidence>
<sequence length="217" mass="23684">MGAMLAVRSAILAAETVFAAALPSDEAGWRRACGDMRSHVLDIFDRSLSAQIEHDRRSEGLGPDRIRLGDYASTLLAVVSAPPWLAYVAVGDCFLVVERRPGGTFLLSPVEEVREHGGATVFMTSESRHEHFSTGLVQDSGIRGIALATDGLYEALLTYRKDADDILWYTAPPDFVRYFDHFASPATGPDELTSVLASDRFAKSSGDDKTMIIMVQE</sequence>
<evidence type="ECO:0000313" key="4">
    <source>
        <dbReference type="Proteomes" id="UP001500325"/>
    </source>
</evidence>
<proteinExistence type="predicted"/>
<organism evidence="3 4">
    <name type="scientific">Pseudonocardia yuanmonensis</name>
    <dbReference type="NCBI Taxonomy" id="1095914"/>
    <lineage>
        <taxon>Bacteria</taxon>
        <taxon>Bacillati</taxon>
        <taxon>Actinomycetota</taxon>
        <taxon>Actinomycetes</taxon>
        <taxon>Pseudonocardiales</taxon>
        <taxon>Pseudonocardiaceae</taxon>
        <taxon>Pseudonocardia</taxon>
    </lineage>
</organism>
<feature type="chain" id="PRO_5046179089" description="PPM-type phosphatase domain-containing protein" evidence="1">
    <location>
        <begin position="20"/>
        <end position="217"/>
    </location>
</feature>
<keyword evidence="4" id="KW-1185">Reference proteome</keyword>
<accession>A0ABP8VWL3</accession>
<comment type="caution">
    <text evidence="3">The sequence shown here is derived from an EMBL/GenBank/DDBJ whole genome shotgun (WGS) entry which is preliminary data.</text>
</comment>
<dbReference type="Pfam" id="PF13672">
    <property type="entry name" value="PP2C_2"/>
    <property type="match status" value="1"/>
</dbReference>
<dbReference type="InterPro" id="IPR036457">
    <property type="entry name" value="PPM-type-like_dom_sf"/>
</dbReference>
<keyword evidence="1" id="KW-0732">Signal</keyword>
<reference evidence="4" key="1">
    <citation type="journal article" date="2019" name="Int. J. Syst. Evol. Microbiol.">
        <title>The Global Catalogue of Microorganisms (GCM) 10K type strain sequencing project: providing services to taxonomists for standard genome sequencing and annotation.</title>
        <authorList>
            <consortium name="The Broad Institute Genomics Platform"/>
            <consortium name="The Broad Institute Genome Sequencing Center for Infectious Disease"/>
            <person name="Wu L."/>
            <person name="Ma J."/>
        </authorList>
    </citation>
    <scope>NUCLEOTIDE SEQUENCE [LARGE SCALE GENOMIC DNA]</scope>
    <source>
        <strain evidence="4">JCM 18055</strain>
    </source>
</reference>
<dbReference type="InterPro" id="IPR001932">
    <property type="entry name" value="PPM-type_phosphatase-like_dom"/>
</dbReference>
<gene>
    <name evidence="3" type="ORF">GCM10023215_01490</name>
</gene>
<protein>
    <recommendedName>
        <fullName evidence="2">PPM-type phosphatase domain-containing protein</fullName>
    </recommendedName>
</protein>
<dbReference type="EMBL" id="BAABIC010000001">
    <property type="protein sequence ID" value="GAA4673688.1"/>
    <property type="molecule type" value="Genomic_DNA"/>
</dbReference>
<feature type="signal peptide" evidence="1">
    <location>
        <begin position="1"/>
        <end position="19"/>
    </location>
</feature>
<dbReference type="Proteomes" id="UP001500325">
    <property type="component" value="Unassembled WGS sequence"/>
</dbReference>
<evidence type="ECO:0000256" key="1">
    <source>
        <dbReference type="SAM" id="SignalP"/>
    </source>
</evidence>